<feature type="transmembrane region" description="Helical" evidence="8">
    <location>
        <begin position="391"/>
        <end position="412"/>
    </location>
</feature>
<dbReference type="InterPro" id="IPR000109">
    <property type="entry name" value="POT_fam"/>
</dbReference>
<dbReference type="Proteomes" id="UP000069940">
    <property type="component" value="Unassembled WGS sequence"/>
</dbReference>
<reference evidence="9" key="2">
    <citation type="submission" date="2025-05" db="UniProtKB">
        <authorList>
            <consortium name="EnsemblMetazoa"/>
        </authorList>
    </citation>
    <scope>IDENTIFICATION</scope>
    <source>
        <strain evidence="9">Foshan</strain>
    </source>
</reference>
<dbReference type="PROSITE" id="PS01022">
    <property type="entry name" value="PTR2_1"/>
    <property type="match status" value="1"/>
</dbReference>
<sequence>MKSAVFWPTVDGRSPPLIGTSIASSVNYATFAERKVVPTNGEAKDVEGADVKKLKYPRSIPFIISNEFCERFNYYGMRTILVLYLTRKLDYDDDTATVLYHSFTTLVYFMCVIGAIISDSWLGKFKTILYLSIVYVCGSTLIAIGAIPTLDLDARAMTVVGLLLIAIGSGGIKPCVAAFGGEQFKMPEQAKYLALFFSMFYFAVNSGSFVSTMITPILREDVKCFDSDDCFSLAFGVPGILMITSIIIFLLGKPLYKITAPAGNMFMKVSKCIWTAIRTRSKEKNVNPRDHWLDYSEKRWGQQLVDETRILLNVLRLYIPLPVFWALFDQQGSRWTFQATRMDGDLGFWTIKPDQMQVINPLLILIFIPLYEVAFYPLLSLIGIRRPLQKLTLGGIFAGVAFVISTIVEIQLEGTYAVMPQGGESQLRIFNGMACEYNLRTDVPNHENFVLKSMEMFEEKYIAVNGNKSFTSTFTSNTPGCADFTDTFELEEYKQISYLVNNRDGQPNLLRYEDNTDKSSKGYPMFRVLGNTAQDRPFAFKDLDASPVFDRHSNTTYFHDIVESYPSRYEISVDGKTLMEYSMRLGGVYAFIISESGNDIKAEVIVVTEPNSINMLWLVPQYVVMTLGEVMYSITGLEFSFTQAPESMKSVLQGCWQLTVAVGNLIVVIVAEAKIFEAQKWEFVLFACLMFADMAIFAVLAYYYKPIPIKSYDEDDANTTLPVEDRKEDRGLENPTFTKGE</sequence>
<feature type="transmembrane region" description="Helical" evidence="8">
    <location>
        <begin position="358"/>
        <end position="379"/>
    </location>
</feature>
<evidence type="ECO:0008006" key="11">
    <source>
        <dbReference type="Google" id="ProtNLM"/>
    </source>
</evidence>
<comment type="similarity">
    <text evidence="2">Belongs to the major facilitator superfamily. Proton-dependent oligopeptide transporter (POT/PTR) (TC 2.A.17) family.</text>
</comment>
<feature type="transmembrane region" description="Helical" evidence="8">
    <location>
        <begin position="192"/>
        <end position="211"/>
    </location>
</feature>
<dbReference type="Gene3D" id="1.20.1250.20">
    <property type="entry name" value="MFS general substrate transporter like domains"/>
    <property type="match status" value="2"/>
</dbReference>
<dbReference type="EnsemblMetazoa" id="AALFPA23_005787.R7444">
    <property type="protein sequence ID" value="AALFPA23_005787.P7444"/>
    <property type="gene ID" value="AALFPA23_005787"/>
</dbReference>
<evidence type="ECO:0000256" key="6">
    <source>
        <dbReference type="ARBA" id="ARBA00023136"/>
    </source>
</evidence>
<evidence type="ECO:0000256" key="3">
    <source>
        <dbReference type="ARBA" id="ARBA00022692"/>
    </source>
</evidence>
<dbReference type="InterPro" id="IPR018456">
    <property type="entry name" value="PTR2_symporter_CS"/>
</dbReference>
<evidence type="ECO:0000256" key="7">
    <source>
        <dbReference type="SAM" id="MobiDB-lite"/>
    </source>
</evidence>
<evidence type="ECO:0000256" key="8">
    <source>
        <dbReference type="SAM" id="Phobius"/>
    </source>
</evidence>
<organism evidence="9 10">
    <name type="scientific">Aedes albopictus</name>
    <name type="common">Asian tiger mosquito</name>
    <name type="synonym">Stegomyia albopicta</name>
    <dbReference type="NCBI Taxonomy" id="7160"/>
    <lineage>
        <taxon>Eukaryota</taxon>
        <taxon>Metazoa</taxon>
        <taxon>Ecdysozoa</taxon>
        <taxon>Arthropoda</taxon>
        <taxon>Hexapoda</taxon>
        <taxon>Insecta</taxon>
        <taxon>Pterygota</taxon>
        <taxon>Neoptera</taxon>
        <taxon>Endopterygota</taxon>
        <taxon>Diptera</taxon>
        <taxon>Nematocera</taxon>
        <taxon>Culicoidea</taxon>
        <taxon>Culicidae</taxon>
        <taxon>Culicinae</taxon>
        <taxon>Aedini</taxon>
        <taxon>Aedes</taxon>
        <taxon>Stegomyia</taxon>
    </lineage>
</organism>
<proteinExistence type="inferred from homology"/>
<keyword evidence="10" id="KW-1185">Reference proteome</keyword>
<dbReference type="RefSeq" id="XP_019560234.3">
    <property type="nucleotide sequence ID" value="XM_019704689.3"/>
</dbReference>
<keyword evidence="4" id="KW-0813">Transport</keyword>
<dbReference type="GeneID" id="109428856"/>
<evidence type="ECO:0000256" key="1">
    <source>
        <dbReference type="ARBA" id="ARBA00004141"/>
    </source>
</evidence>
<protein>
    <recommendedName>
        <fullName evidence="11">Peptide transporter family 1</fullName>
    </recommendedName>
</protein>
<dbReference type="Pfam" id="PF00854">
    <property type="entry name" value="PTR2"/>
    <property type="match status" value="2"/>
</dbReference>
<feature type="transmembrane region" description="Helical" evidence="8">
    <location>
        <begin position="129"/>
        <end position="150"/>
    </location>
</feature>
<evidence type="ECO:0000256" key="2">
    <source>
        <dbReference type="ARBA" id="ARBA00005982"/>
    </source>
</evidence>
<name>A0ABM1Y524_AEDAL</name>
<dbReference type="SUPFAM" id="SSF103473">
    <property type="entry name" value="MFS general substrate transporter"/>
    <property type="match status" value="1"/>
</dbReference>
<dbReference type="CDD" id="cd17347">
    <property type="entry name" value="MFS_SLC15A1_2_like"/>
    <property type="match status" value="1"/>
</dbReference>
<feature type="transmembrane region" description="Helical" evidence="8">
    <location>
        <begin position="156"/>
        <end position="180"/>
    </location>
</feature>
<feature type="transmembrane region" description="Helical" evidence="8">
    <location>
        <begin position="231"/>
        <end position="251"/>
    </location>
</feature>
<reference evidence="10" key="1">
    <citation type="journal article" date="2015" name="Proc. Natl. Acad. Sci. U.S.A.">
        <title>Genome sequence of the Asian Tiger mosquito, Aedes albopictus, reveals insights into its biology, genetics, and evolution.</title>
        <authorList>
            <person name="Chen X.G."/>
            <person name="Jiang X."/>
            <person name="Gu J."/>
            <person name="Xu M."/>
            <person name="Wu Y."/>
            <person name="Deng Y."/>
            <person name="Zhang C."/>
            <person name="Bonizzoni M."/>
            <person name="Dermauw W."/>
            <person name="Vontas J."/>
            <person name="Armbruster P."/>
            <person name="Huang X."/>
            <person name="Yang Y."/>
            <person name="Zhang H."/>
            <person name="He W."/>
            <person name="Peng H."/>
            <person name="Liu Y."/>
            <person name="Wu K."/>
            <person name="Chen J."/>
            <person name="Lirakis M."/>
            <person name="Topalis P."/>
            <person name="Van Leeuwen T."/>
            <person name="Hall A.B."/>
            <person name="Jiang X."/>
            <person name="Thorpe C."/>
            <person name="Mueller R.L."/>
            <person name="Sun C."/>
            <person name="Waterhouse R.M."/>
            <person name="Yan G."/>
            <person name="Tu Z.J."/>
            <person name="Fang X."/>
            <person name="James A.A."/>
        </authorList>
    </citation>
    <scope>NUCLEOTIDE SEQUENCE [LARGE SCALE GENOMIC DNA]</scope>
    <source>
        <strain evidence="10">Foshan</strain>
    </source>
</reference>
<keyword evidence="5 8" id="KW-1133">Transmembrane helix</keyword>
<feature type="region of interest" description="Disordered" evidence="7">
    <location>
        <begin position="717"/>
        <end position="741"/>
    </location>
</feature>
<dbReference type="InterPro" id="IPR036259">
    <property type="entry name" value="MFS_trans_sf"/>
</dbReference>
<evidence type="ECO:0000313" key="9">
    <source>
        <dbReference type="EnsemblMetazoa" id="AALFPA23_005787.P7444"/>
    </source>
</evidence>
<evidence type="ECO:0000256" key="4">
    <source>
        <dbReference type="ARBA" id="ARBA00022856"/>
    </source>
</evidence>
<feature type="compositionally biased region" description="Basic and acidic residues" evidence="7">
    <location>
        <begin position="723"/>
        <end position="732"/>
    </location>
</feature>
<keyword evidence="4" id="KW-0571">Peptide transport</keyword>
<evidence type="ECO:0000256" key="5">
    <source>
        <dbReference type="ARBA" id="ARBA00022989"/>
    </source>
</evidence>
<keyword evidence="4" id="KW-0653">Protein transport</keyword>
<dbReference type="PANTHER" id="PTHR11654">
    <property type="entry name" value="OLIGOPEPTIDE TRANSPORTER-RELATED"/>
    <property type="match status" value="1"/>
</dbReference>
<accession>A0ABM1Y524</accession>
<comment type="subcellular location">
    <subcellularLocation>
        <location evidence="1">Membrane</location>
        <topology evidence="1">Multi-pass membrane protein</topology>
    </subcellularLocation>
</comment>
<feature type="transmembrane region" description="Helical" evidence="8">
    <location>
        <begin position="683"/>
        <end position="704"/>
    </location>
</feature>
<evidence type="ECO:0000313" key="10">
    <source>
        <dbReference type="Proteomes" id="UP000069940"/>
    </source>
</evidence>
<keyword evidence="6 8" id="KW-0472">Membrane</keyword>
<feature type="transmembrane region" description="Helical" evidence="8">
    <location>
        <begin position="98"/>
        <end position="117"/>
    </location>
</feature>
<keyword evidence="3 8" id="KW-0812">Transmembrane</keyword>